<dbReference type="SUPFAM" id="SSF116846">
    <property type="entry name" value="MIT domain"/>
    <property type="match status" value="1"/>
</dbReference>
<dbReference type="PROSITE" id="PS50011">
    <property type="entry name" value="PROTEIN_KINASE_DOM"/>
    <property type="match status" value="1"/>
</dbReference>
<dbReference type="GO" id="GO:0004672">
    <property type="term" value="F:protein kinase activity"/>
    <property type="evidence" value="ECO:0007669"/>
    <property type="project" value="InterPro"/>
</dbReference>
<reference evidence="2" key="2">
    <citation type="submission" date="2020-05" db="UniProtKB">
        <authorList>
            <consortium name="EnsemblMetazoa"/>
        </authorList>
    </citation>
    <scope>IDENTIFICATION</scope>
    <source>
        <strain evidence="2">LVP_AGWG</strain>
    </source>
</reference>
<dbReference type="Pfam" id="PF00069">
    <property type="entry name" value="Pkinase"/>
    <property type="match status" value="1"/>
</dbReference>
<feature type="compositionally biased region" description="Acidic residues" evidence="1">
    <location>
        <begin position="164"/>
        <end position="173"/>
    </location>
</feature>
<feature type="region of interest" description="Disordered" evidence="1">
    <location>
        <begin position="153"/>
        <end position="181"/>
    </location>
</feature>
<dbReference type="InterPro" id="IPR011009">
    <property type="entry name" value="Kinase-like_dom_sf"/>
</dbReference>
<dbReference type="Proteomes" id="UP000008820">
    <property type="component" value="Chromosome 3"/>
</dbReference>
<evidence type="ECO:0000256" key="1">
    <source>
        <dbReference type="SAM" id="MobiDB-lite"/>
    </source>
</evidence>
<evidence type="ECO:0008006" key="4">
    <source>
        <dbReference type="Google" id="ProtNLM"/>
    </source>
</evidence>
<sequence length="754" mass="85803">MEQTKKCLDWVHKFSITETRRHKGYTIYKITSIVFPRYLPEALSNVTLWKRFSDVKKLYKDLVRKHKERHLAGTVPQLTEKTYFKRFDPRVIEERKRYILELLDFAGAEPVLYQSHAFVKFFERGISPEGSPFKGGNIVAICEDLAIPVPKEIELIDPNRDEDGSGEDSEEGRDEVSSSAGESVLTANGSMGGSMLSQEEIGGAISNATMDGEEEDEVDGSMDYIVEAAMVFSRAVQAEANGCYKEAFDRYKAGIDKLLSGAKNDTNVTRKKIAKEKTCKYVSRAEEIYERFLLYQEDDQVLQLSPISLDDPSSPILLLERPLNYLSRYKVVHVVDGRVMQVQDVTDKKFYIMKGIRKPPGFCHAMFFPHDVPYMVPLVAYFQSESSVFLLLKLICGGKLWDFIASYRKKDDFVLENEESLSTAGTNRKEVEADPNVQELSNQSDANQSVGYDSGFIDLVNDYNSKNSTGDKTEQEVLEEVEEAFEADEVDHRLEPEGLDITQEYIPSFDVLSRDMDVQDLVNCSQQLLRSVSQTLEKSQKDPDNIDSIMEQREEVRAEVPKRPQLETSQLELRSAPDDGMGFDPIPEGCIKQWISELVIAVDNLHFNGIICGDLTMDNLLLGPEGQLMLTYFYRREQFPNTSALSTELRQEAVQRLYVAPERPLQAKSDFWSVGVILFEMLTRNSFLSCHPAGVLCYHDIQFPEGVDISDEARELLEGLLQPLPENRFDFKEIIASAFFHTIDWSEVKRRGQI</sequence>
<dbReference type="Pfam" id="PF00787">
    <property type="entry name" value="PX"/>
    <property type="match status" value="1"/>
</dbReference>
<dbReference type="InParanoid" id="A0A1S4FIV8"/>
<keyword evidence="3" id="KW-1185">Reference proteome</keyword>
<dbReference type="FunCoup" id="A0A1S4FIV8">
    <property type="interactions" value="1295"/>
</dbReference>
<dbReference type="PANTHER" id="PTHR15508:SF8">
    <property type="entry name" value="LD24550P"/>
    <property type="match status" value="1"/>
</dbReference>
<dbReference type="SMART" id="SM00745">
    <property type="entry name" value="MIT"/>
    <property type="match status" value="1"/>
</dbReference>
<dbReference type="AlphaFoldDB" id="A0A1S4FIV8"/>
<dbReference type="InterPro" id="IPR000719">
    <property type="entry name" value="Prot_kinase_dom"/>
</dbReference>
<feature type="region of interest" description="Disordered" evidence="1">
    <location>
        <begin position="425"/>
        <end position="449"/>
    </location>
</feature>
<feature type="compositionally biased region" description="Basic and acidic residues" evidence="1">
    <location>
        <begin position="153"/>
        <end position="163"/>
    </location>
</feature>
<dbReference type="SUPFAM" id="SSF64268">
    <property type="entry name" value="PX domain"/>
    <property type="match status" value="1"/>
</dbReference>
<dbReference type="InterPro" id="IPR036181">
    <property type="entry name" value="MIT_dom_sf"/>
</dbReference>
<gene>
    <name evidence="2" type="primary">5570240</name>
</gene>
<dbReference type="Gene3D" id="1.20.58.80">
    <property type="entry name" value="Phosphotransferase system, lactose/cellobiose-type IIA subunit"/>
    <property type="match status" value="1"/>
</dbReference>
<dbReference type="Gene3D" id="3.30.1520.10">
    <property type="entry name" value="Phox-like domain"/>
    <property type="match status" value="1"/>
</dbReference>
<reference evidence="2 3" key="1">
    <citation type="submission" date="2017-06" db="EMBL/GenBank/DDBJ databases">
        <title>Aedes aegypti genome working group (AGWG) sequencing and assembly.</title>
        <authorList>
            <consortium name="Aedes aegypti Genome Working Group (AGWG)"/>
            <person name="Matthews B.J."/>
        </authorList>
    </citation>
    <scope>NUCLEOTIDE SEQUENCE [LARGE SCALE GENOMIC DNA]</scope>
    <source>
        <strain evidence="2 3">LVP_AGWG</strain>
    </source>
</reference>
<name>A0A1S4FIV8_AEDAE</name>
<accession>A0A1S4FIV8</accession>
<dbReference type="VEuPathDB" id="VectorBase:AAEL008189"/>
<feature type="compositionally biased region" description="Polar residues" evidence="1">
    <location>
        <begin position="438"/>
        <end position="449"/>
    </location>
</feature>
<dbReference type="PROSITE" id="PS50195">
    <property type="entry name" value="PX"/>
    <property type="match status" value="1"/>
</dbReference>
<dbReference type="GO" id="GO:0005524">
    <property type="term" value="F:ATP binding"/>
    <property type="evidence" value="ECO:0007669"/>
    <property type="project" value="InterPro"/>
</dbReference>
<evidence type="ECO:0000313" key="3">
    <source>
        <dbReference type="Proteomes" id="UP000008820"/>
    </source>
</evidence>
<dbReference type="PANTHER" id="PTHR15508">
    <property type="entry name" value="RIBOSOMAL PROTEIN S6 KINASE"/>
    <property type="match status" value="1"/>
</dbReference>
<dbReference type="Pfam" id="PF04212">
    <property type="entry name" value="MIT"/>
    <property type="match status" value="1"/>
</dbReference>
<dbReference type="InterPro" id="IPR036871">
    <property type="entry name" value="PX_dom_sf"/>
</dbReference>
<dbReference type="CDD" id="cd02677">
    <property type="entry name" value="MIT_SNX15"/>
    <property type="match status" value="1"/>
</dbReference>
<dbReference type="EnsemblMetazoa" id="AAEL008189-RA">
    <property type="protein sequence ID" value="AAEL008189-PA"/>
    <property type="gene ID" value="AAEL008189"/>
</dbReference>
<dbReference type="OrthoDB" id="1278353at2759"/>
<proteinExistence type="predicted"/>
<organism evidence="2 3">
    <name type="scientific">Aedes aegypti</name>
    <name type="common">Yellowfever mosquito</name>
    <name type="synonym">Culex aegypti</name>
    <dbReference type="NCBI Taxonomy" id="7159"/>
    <lineage>
        <taxon>Eukaryota</taxon>
        <taxon>Metazoa</taxon>
        <taxon>Ecdysozoa</taxon>
        <taxon>Arthropoda</taxon>
        <taxon>Hexapoda</taxon>
        <taxon>Insecta</taxon>
        <taxon>Pterygota</taxon>
        <taxon>Neoptera</taxon>
        <taxon>Endopterygota</taxon>
        <taxon>Diptera</taxon>
        <taxon>Nematocera</taxon>
        <taxon>Culicoidea</taxon>
        <taxon>Culicidae</taxon>
        <taxon>Culicinae</taxon>
        <taxon>Aedini</taxon>
        <taxon>Aedes</taxon>
        <taxon>Stegomyia</taxon>
    </lineage>
</organism>
<dbReference type="SUPFAM" id="SSF56112">
    <property type="entry name" value="Protein kinase-like (PK-like)"/>
    <property type="match status" value="1"/>
</dbReference>
<dbReference type="InterPro" id="IPR001683">
    <property type="entry name" value="PX_dom"/>
</dbReference>
<dbReference type="InterPro" id="IPR007330">
    <property type="entry name" value="MIT_dom"/>
</dbReference>
<dbReference type="GO" id="GO:0035091">
    <property type="term" value="F:phosphatidylinositol binding"/>
    <property type="evidence" value="ECO:0007669"/>
    <property type="project" value="InterPro"/>
</dbReference>
<dbReference type="InterPro" id="IPR051866">
    <property type="entry name" value="Intracell_Sig-Traffick_Protein"/>
</dbReference>
<dbReference type="Gene3D" id="1.10.510.10">
    <property type="entry name" value="Transferase(Phosphotransferase) domain 1"/>
    <property type="match status" value="1"/>
</dbReference>
<evidence type="ECO:0000313" key="2">
    <source>
        <dbReference type="EnsemblMetazoa" id="AAEL008189-PA"/>
    </source>
</evidence>
<dbReference type="CDD" id="cd06881">
    <property type="entry name" value="PX_SNX15_like"/>
    <property type="match status" value="1"/>
</dbReference>
<dbReference type="SMART" id="SM00220">
    <property type="entry name" value="S_TKc"/>
    <property type="match status" value="1"/>
</dbReference>
<protein>
    <recommendedName>
        <fullName evidence="4">Ribosomal protein S6 kinase delta-1</fullName>
    </recommendedName>
</protein>